<dbReference type="SMART" id="SM00984">
    <property type="entry name" value="UDPG_MGDP_dh_C"/>
    <property type="match status" value="1"/>
</dbReference>
<comment type="caution">
    <text evidence="10">The sequence shown here is derived from an EMBL/GenBank/DDBJ whole genome shotgun (WGS) entry which is preliminary data.</text>
</comment>
<dbReference type="Pfam" id="PF03720">
    <property type="entry name" value="UDPG_MGDP_dh_C"/>
    <property type="match status" value="1"/>
</dbReference>
<evidence type="ECO:0000256" key="2">
    <source>
        <dbReference type="ARBA" id="ARBA00006601"/>
    </source>
</evidence>
<dbReference type="Proteomes" id="UP001499841">
    <property type="component" value="Unassembled WGS sequence"/>
</dbReference>
<dbReference type="Gene3D" id="3.40.50.720">
    <property type="entry name" value="NAD(P)-binding Rossmann-like Domain"/>
    <property type="match status" value="2"/>
</dbReference>
<comment type="similarity">
    <text evidence="2 7">Belongs to the UDP-glucose/GDP-mannose dehydrogenase family.</text>
</comment>
<keyword evidence="4 7" id="KW-0560">Oxidoreductase</keyword>
<keyword evidence="5 7" id="KW-0520">NAD</keyword>
<dbReference type="Pfam" id="PF03721">
    <property type="entry name" value="UDPG_MGDP_dh_N"/>
    <property type="match status" value="1"/>
</dbReference>
<dbReference type="InterPro" id="IPR001732">
    <property type="entry name" value="UDP-Glc/GDP-Man_DH_N"/>
</dbReference>
<dbReference type="SUPFAM" id="SSF48179">
    <property type="entry name" value="6-phosphogluconate dehydrogenase C-terminal domain-like"/>
    <property type="match status" value="1"/>
</dbReference>
<dbReference type="EC" id="1.1.1.22" evidence="3 7"/>
<organism evidence="10 11">
    <name type="scientific">Georgenia daeguensis</name>
    <dbReference type="NCBI Taxonomy" id="908355"/>
    <lineage>
        <taxon>Bacteria</taxon>
        <taxon>Bacillati</taxon>
        <taxon>Actinomycetota</taxon>
        <taxon>Actinomycetes</taxon>
        <taxon>Micrococcales</taxon>
        <taxon>Bogoriellaceae</taxon>
        <taxon>Georgenia</taxon>
    </lineage>
</organism>
<reference evidence="11" key="1">
    <citation type="journal article" date="2019" name="Int. J. Syst. Evol. Microbiol.">
        <title>The Global Catalogue of Microorganisms (GCM) 10K type strain sequencing project: providing services to taxonomists for standard genome sequencing and annotation.</title>
        <authorList>
            <consortium name="The Broad Institute Genomics Platform"/>
            <consortium name="The Broad Institute Genome Sequencing Center for Infectious Disease"/>
            <person name="Wu L."/>
            <person name="Ma J."/>
        </authorList>
    </citation>
    <scope>NUCLEOTIDE SEQUENCE [LARGE SCALE GENOMIC DNA]</scope>
    <source>
        <strain evidence="11">JCM 17459</strain>
    </source>
</reference>
<dbReference type="InterPro" id="IPR014027">
    <property type="entry name" value="UDP-Glc/GDP-Man_DH_C"/>
</dbReference>
<dbReference type="InterPro" id="IPR028357">
    <property type="entry name" value="UDPglc_DH_bac"/>
</dbReference>
<dbReference type="PIRSF" id="PIRSF000124">
    <property type="entry name" value="UDPglc_GDPman_dh"/>
    <property type="match status" value="1"/>
</dbReference>
<name>A0ABP8EVX4_9MICO</name>
<evidence type="ECO:0000313" key="10">
    <source>
        <dbReference type="EMBL" id="GAA4288135.1"/>
    </source>
</evidence>
<dbReference type="Pfam" id="PF00984">
    <property type="entry name" value="UDPG_MGDP_dh"/>
    <property type="match status" value="1"/>
</dbReference>
<dbReference type="InterPro" id="IPR008927">
    <property type="entry name" value="6-PGluconate_DH-like_C_sf"/>
</dbReference>
<feature type="region of interest" description="Disordered" evidence="8">
    <location>
        <begin position="1"/>
        <end position="24"/>
    </location>
</feature>
<evidence type="ECO:0000256" key="6">
    <source>
        <dbReference type="ARBA" id="ARBA00047473"/>
    </source>
</evidence>
<proteinExistence type="inferred from homology"/>
<evidence type="ECO:0000256" key="1">
    <source>
        <dbReference type="ARBA" id="ARBA00004701"/>
    </source>
</evidence>
<dbReference type="SUPFAM" id="SSF52413">
    <property type="entry name" value="UDP-glucose/GDP-mannose dehydrogenase C-terminal domain"/>
    <property type="match status" value="1"/>
</dbReference>
<keyword evidence="11" id="KW-1185">Reference proteome</keyword>
<dbReference type="Gene3D" id="1.20.5.100">
    <property type="entry name" value="Cytochrome c1, transmembrane anchor, C-terminal"/>
    <property type="match status" value="1"/>
</dbReference>
<dbReference type="InterPro" id="IPR014026">
    <property type="entry name" value="UDP-Glc/GDP-Man_DH_dimer"/>
</dbReference>
<evidence type="ECO:0000259" key="9">
    <source>
        <dbReference type="SMART" id="SM00984"/>
    </source>
</evidence>
<gene>
    <name evidence="10" type="ORF">GCM10022262_24950</name>
</gene>
<dbReference type="PIRSF" id="PIRSF500134">
    <property type="entry name" value="UDPglc_DH_bac"/>
    <property type="match status" value="1"/>
</dbReference>
<evidence type="ECO:0000256" key="5">
    <source>
        <dbReference type="ARBA" id="ARBA00023027"/>
    </source>
</evidence>
<dbReference type="InterPro" id="IPR036220">
    <property type="entry name" value="UDP-Glc/GDP-Man_DH_C_sf"/>
</dbReference>
<dbReference type="PANTHER" id="PTHR43750">
    <property type="entry name" value="UDP-GLUCOSE 6-DEHYDROGENASE TUAD"/>
    <property type="match status" value="1"/>
</dbReference>
<dbReference type="InterPro" id="IPR017476">
    <property type="entry name" value="UDP-Glc/GDP-Man"/>
</dbReference>
<evidence type="ECO:0000256" key="8">
    <source>
        <dbReference type="SAM" id="MobiDB-lite"/>
    </source>
</evidence>
<feature type="domain" description="UDP-glucose/GDP-mannose dehydrogenase C-terminal" evidence="9">
    <location>
        <begin position="348"/>
        <end position="449"/>
    </location>
</feature>
<sequence>MTTGNHMTGHHHTTCAETGGDHEGADMPLRITVIGTGYLGAVHAAGMAELGHEVLGVDVDERKVDTLNQGRAPFFEPGLEPLLERHVGSGRLRFTTSFAEAGEFGDVHFLCVGTPQQPGGRGADLRYVDAAIDALAPHLHRPALIAGKSTVPVGTAERLTARLAAAAPAMEEVHLAWNPEFLREGFAVEDTLRPDRLVLGVTSRADAAVLEQVYAKVLHAGTPLVVTDMPTAELVKVAANSFLATKISFINAMAEVCEAAGADVVQLSEALSYDERIGGKFLRAGLGFGGGCLPKDIRAFTTRAAELGAHEALNFLREVDEVNMRRRSRVVDLVRELLGGSVLGAKVAVLGAAFKPNTDDVRDSPALNVAATLHLAGSQVVVHDPQANANAAAKFPTLSYADTAAEAVAGADVVVLATEWEQFTSMDPFELEQQVAYRRIVDARNALEPQRWADAGWAYRGMGRPVPTATIPPSIERLVSVTSSTAVRQLPAGTSTAYDRVAPAPTHA</sequence>
<dbReference type="PANTHER" id="PTHR43750:SF3">
    <property type="entry name" value="UDP-GLUCOSE 6-DEHYDROGENASE TUAD"/>
    <property type="match status" value="1"/>
</dbReference>
<dbReference type="NCBIfam" id="TIGR03026">
    <property type="entry name" value="NDP-sugDHase"/>
    <property type="match status" value="1"/>
</dbReference>
<comment type="pathway">
    <text evidence="1">Nucleotide-sugar biosynthesis; UDP-alpha-D-glucuronate biosynthesis; UDP-alpha-D-glucuronate from UDP-alpha-D-glucose: step 1/1.</text>
</comment>
<evidence type="ECO:0000256" key="7">
    <source>
        <dbReference type="PIRNR" id="PIRNR000124"/>
    </source>
</evidence>
<evidence type="ECO:0000313" key="11">
    <source>
        <dbReference type="Proteomes" id="UP001499841"/>
    </source>
</evidence>
<comment type="catalytic activity">
    <reaction evidence="6 7">
        <text>UDP-alpha-D-glucose + 2 NAD(+) + H2O = UDP-alpha-D-glucuronate + 2 NADH + 3 H(+)</text>
        <dbReference type="Rhea" id="RHEA:23596"/>
        <dbReference type="ChEBI" id="CHEBI:15377"/>
        <dbReference type="ChEBI" id="CHEBI:15378"/>
        <dbReference type="ChEBI" id="CHEBI:57540"/>
        <dbReference type="ChEBI" id="CHEBI:57945"/>
        <dbReference type="ChEBI" id="CHEBI:58052"/>
        <dbReference type="ChEBI" id="CHEBI:58885"/>
        <dbReference type="EC" id="1.1.1.22"/>
    </reaction>
</comment>
<evidence type="ECO:0000256" key="3">
    <source>
        <dbReference type="ARBA" id="ARBA00012954"/>
    </source>
</evidence>
<evidence type="ECO:0000256" key="4">
    <source>
        <dbReference type="ARBA" id="ARBA00023002"/>
    </source>
</evidence>
<dbReference type="SUPFAM" id="SSF51735">
    <property type="entry name" value="NAD(P)-binding Rossmann-fold domains"/>
    <property type="match status" value="1"/>
</dbReference>
<protein>
    <recommendedName>
        <fullName evidence="3 7">UDP-glucose 6-dehydrogenase</fullName>
        <ecNumber evidence="3 7">1.1.1.22</ecNumber>
    </recommendedName>
</protein>
<dbReference type="InterPro" id="IPR036291">
    <property type="entry name" value="NAD(P)-bd_dom_sf"/>
</dbReference>
<dbReference type="EMBL" id="BAABBA010000011">
    <property type="protein sequence ID" value="GAA4288135.1"/>
    <property type="molecule type" value="Genomic_DNA"/>
</dbReference>
<accession>A0ABP8EVX4</accession>